<keyword evidence="3" id="KW-1185">Reference proteome</keyword>
<organism evidence="2 3">
    <name type="scientific">Brassica napus</name>
    <name type="common">Rape</name>
    <dbReference type="NCBI Taxonomy" id="3708"/>
    <lineage>
        <taxon>Eukaryota</taxon>
        <taxon>Viridiplantae</taxon>
        <taxon>Streptophyta</taxon>
        <taxon>Embryophyta</taxon>
        <taxon>Tracheophyta</taxon>
        <taxon>Spermatophyta</taxon>
        <taxon>Magnoliopsida</taxon>
        <taxon>eudicotyledons</taxon>
        <taxon>Gunneridae</taxon>
        <taxon>Pentapetalae</taxon>
        <taxon>rosids</taxon>
        <taxon>malvids</taxon>
        <taxon>Brassicales</taxon>
        <taxon>Brassicaceae</taxon>
        <taxon>Brassiceae</taxon>
        <taxon>Brassica</taxon>
    </lineage>
</organism>
<evidence type="ECO:0000256" key="1">
    <source>
        <dbReference type="SAM" id="Phobius"/>
    </source>
</evidence>
<evidence type="ECO:0000313" key="3">
    <source>
        <dbReference type="Proteomes" id="UP000824890"/>
    </source>
</evidence>
<feature type="transmembrane region" description="Helical" evidence="1">
    <location>
        <begin position="74"/>
        <end position="98"/>
    </location>
</feature>
<keyword evidence="1" id="KW-0812">Transmembrane</keyword>
<dbReference type="Proteomes" id="UP000824890">
    <property type="component" value="Unassembled WGS sequence"/>
</dbReference>
<gene>
    <name evidence="2" type="ORF">HID58_014493</name>
</gene>
<name>A0ABQ8DHG2_BRANA</name>
<evidence type="ECO:0000313" key="2">
    <source>
        <dbReference type="EMBL" id="KAH0928766.1"/>
    </source>
</evidence>
<protein>
    <submittedName>
        <fullName evidence="2">Uncharacterized protein</fullName>
    </submittedName>
</protein>
<proteinExistence type="predicted"/>
<dbReference type="EMBL" id="JAGKQM010000004">
    <property type="protein sequence ID" value="KAH0928766.1"/>
    <property type="molecule type" value="Genomic_DNA"/>
</dbReference>
<accession>A0ABQ8DHG2</accession>
<keyword evidence="1" id="KW-1133">Transmembrane helix</keyword>
<keyword evidence="1" id="KW-0472">Membrane</keyword>
<reference evidence="2 3" key="1">
    <citation type="submission" date="2021-05" db="EMBL/GenBank/DDBJ databases">
        <title>Genome Assembly of Synthetic Allotetraploid Brassica napus Reveals Homoeologous Exchanges between Subgenomes.</title>
        <authorList>
            <person name="Davis J.T."/>
        </authorList>
    </citation>
    <scope>NUCLEOTIDE SEQUENCE [LARGE SCALE GENOMIC DNA]</scope>
    <source>
        <strain evidence="3">cv. Da-Ae</strain>
        <tissue evidence="2">Seedling</tissue>
    </source>
</reference>
<sequence>MAALSTFYHPLCAHHNHRTARHSVRSLTVVSCRQQKSPEESGGVIQRTVIRMISEAGKIGKNLKPEKKGDMKDLMLMSLSFAVYVYISQLMVPVLAMYPQCPIVHHDPMQYWSDGESRTSGNIDFHFTISFRGNTTVLRRLTLKPNDADVDYDEWEREGT</sequence>
<comment type="caution">
    <text evidence="2">The sequence shown here is derived from an EMBL/GenBank/DDBJ whole genome shotgun (WGS) entry which is preliminary data.</text>
</comment>